<gene>
    <name evidence="3" type="primary">LOC106810283</name>
</gene>
<dbReference type="GeneID" id="106810283"/>
<dbReference type="RefSeq" id="XP_014669066.1">
    <property type="nucleotide sequence ID" value="XM_014813580.1"/>
</dbReference>
<dbReference type="PANTHER" id="PTHR18829">
    <property type="entry name" value="PROTEIN YAE1 HOMOLOG"/>
    <property type="match status" value="1"/>
</dbReference>
<dbReference type="PANTHER" id="PTHR18829:SF0">
    <property type="entry name" value="PROTEIN YAE1 HOMOLOG"/>
    <property type="match status" value="1"/>
</dbReference>
<protein>
    <submittedName>
        <fullName evidence="3">Uncharacterized protein LOC106810283</fullName>
    </submittedName>
</protein>
<sequence length="167" mass="18418">MSEFPHLKNDSSLELNRDVSIPECSDILVASREFDRLRRDRLTDGVRDGIAEGQEKALQGGFQDGFKHVVELACEISKLKAQLSTLQSLRRNSVTLSQAEELDGLQRDLDDLLYKLQDSIGTPKVEGQEEGCRGDGDGDAAASDVRGELRRLEERVSAIIAQIYASG</sequence>
<accession>A0ABM1EA45</accession>
<reference evidence="3" key="1">
    <citation type="submission" date="2025-08" db="UniProtKB">
        <authorList>
            <consortium name="RefSeq"/>
        </authorList>
    </citation>
    <scope>IDENTIFICATION</scope>
</reference>
<name>A0ABM1EA45_PRICU</name>
<feature type="compositionally biased region" description="Basic and acidic residues" evidence="1">
    <location>
        <begin position="126"/>
        <end position="136"/>
    </location>
</feature>
<evidence type="ECO:0000256" key="1">
    <source>
        <dbReference type="SAM" id="MobiDB-lite"/>
    </source>
</evidence>
<evidence type="ECO:0000313" key="3">
    <source>
        <dbReference type="RefSeq" id="XP_014669066.1"/>
    </source>
</evidence>
<evidence type="ECO:0000313" key="2">
    <source>
        <dbReference type="Proteomes" id="UP000695022"/>
    </source>
</evidence>
<organism evidence="2 3">
    <name type="scientific">Priapulus caudatus</name>
    <name type="common">Priapulid worm</name>
    <dbReference type="NCBI Taxonomy" id="37621"/>
    <lineage>
        <taxon>Eukaryota</taxon>
        <taxon>Metazoa</taxon>
        <taxon>Ecdysozoa</taxon>
        <taxon>Scalidophora</taxon>
        <taxon>Priapulida</taxon>
        <taxon>Priapulimorpha</taxon>
        <taxon>Priapulimorphida</taxon>
        <taxon>Priapulidae</taxon>
        <taxon>Priapulus</taxon>
    </lineage>
</organism>
<keyword evidence="2" id="KW-1185">Reference proteome</keyword>
<dbReference type="Proteomes" id="UP000695022">
    <property type="component" value="Unplaced"/>
</dbReference>
<dbReference type="InterPro" id="IPR038881">
    <property type="entry name" value="Yae1-like"/>
</dbReference>
<proteinExistence type="predicted"/>
<feature type="region of interest" description="Disordered" evidence="1">
    <location>
        <begin position="124"/>
        <end position="144"/>
    </location>
</feature>